<protein>
    <recommendedName>
        <fullName evidence="2">DUF4394 domain-containing protein</fullName>
    </recommendedName>
</protein>
<dbReference type="EMBL" id="LOCO01000008">
    <property type="protein sequence ID" value="KXO10058.1"/>
    <property type="molecule type" value="Genomic_DNA"/>
</dbReference>
<accession>A0A137SCD9</accession>
<dbReference type="PROSITE" id="PS51257">
    <property type="entry name" value="PROKAR_LIPOPROTEIN"/>
    <property type="match status" value="1"/>
</dbReference>
<evidence type="ECO:0000259" key="2">
    <source>
        <dbReference type="Pfam" id="PF14339"/>
    </source>
</evidence>
<sequence length="589" mass="61255">MNNKLMTVSVLSAAVALAGCNSSSGGGAANTPFQCNAEADLSALTANDVLAVTADNACLVRFSLSDPSTVVAVGSLDVAGSVVGLDFRPASGELYALTDMGQLVLVDPMTAETTLVTASIGELAGARYDIDFNPAANALRLISDARQNFRMGSPALVENAQQQALVDGTFGYLQGVVATAYTNVNPGQEGTQMFVISADSRTFFQQNPNVGLLTRIGALFPNAESVDVKGYNVFTTEGGMNEHYAVFEVDGNVGLYGINLETAATTLIKPLPAPEAGGNYMDLVVNDVTDEPALREFIVFEQSAVDEFVLRIVELNPADSMPGMALAEYDETLPVTGLVEGDVIVGFDLRTTSPEGAEDGLYAVAQSGRIYLLEESDPLIVPPEAQATEIATLATALSGTRFDIDFNPRADLLRIIGDAGQNLRVNLDEGRVLADEARAAGFAFADGTVRLGDTMVPVPVAVAYRAAPLQLEGATPSLDFQYVIDARNSGLARVAVPNDGALVAVGDGLLEGLALPMDGTIQQAMDIAQSGTAYAALRTETGAGSTLYTLNLLAGTAEQVGPIGGTANPVAVNAMSVVIPEPVVMEAGR</sequence>
<dbReference type="AlphaFoldDB" id="A0A137SCD9"/>
<dbReference type="RefSeq" id="WP_061332064.1">
    <property type="nucleotide sequence ID" value="NZ_LOCO01000008.1"/>
</dbReference>
<gene>
    <name evidence="3" type="ORF">J122_2013</name>
</gene>
<feature type="domain" description="DUF4394" evidence="2">
    <location>
        <begin position="329"/>
        <end position="566"/>
    </location>
</feature>
<name>A0A137SCD9_9GAMM</name>
<organism evidence="3 4">
    <name type="scientific">Marinobacter excellens LAMA 842</name>
    <dbReference type="NCBI Taxonomy" id="1306954"/>
    <lineage>
        <taxon>Bacteria</taxon>
        <taxon>Pseudomonadati</taxon>
        <taxon>Pseudomonadota</taxon>
        <taxon>Gammaproteobacteria</taxon>
        <taxon>Pseudomonadales</taxon>
        <taxon>Marinobacteraceae</taxon>
        <taxon>Marinobacter</taxon>
    </lineage>
</organism>
<dbReference type="InterPro" id="IPR025507">
    <property type="entry name" value="DUF4394"/>
</dbReference>
<feature type="signal peptide" evidence="1">
    <location>
        <begin position="1"/>
        <end position="28"/>
    </location>
</feature>
<proteinExistence type="predicted"/>
<feature type="chain" id="PRO_5007480476" description="DUF4394 domain-containing protein" evidence="1">
    <location>
        <begin position="29"/>
        <end position="589"/>
    </location>
</feature>
<keyword evidence="1" id="KW-0732">Signal</keyword>
<evidence type="ECO:0000256" key="1">
    <source>
        <dbReference type="SAM" id="SignalP"/>
    </source>
</evidence>
<feature type="domain" description="DUF4394" evidence="2">
    <location>
        <begin position="59"/>
        <end position="271"/>
    </location>
</feature>
<comment type="caution">
    <text evidence="3">The sequence shown here is derived from an EMBL/GenBank/DDBJ whole genome shotgun (WGS) entry which is preliminary data.</text>
</comment>
<dbReference type="PATRIC" id="fig|1306954.6.peg.3990"/>
<dbReference type="Pfam" id="PF14339">
    <property type="entry name" value="DUF4394"/>
    <property type="match status" value="2"/>
</dbReference>
<dbReference type="Proteomes" id="UP000070282">
    <property type="component" value="Unassembled WGS sequence"/>
</dbReference>
<evidence type="ECO:0000313" key="4">
    <source>
        <dbReference type="Proteomes" id="UP000070282"/>
    </source>
</evidence>
<keyword evidence="4" id="KW-1185">Reference proteome</keyword>
<evidence type="ECO:0000313" key="3">
    <source>
        <dbReference type="EMBL" id="KXO10058.1"/>
    </source>
</evidence>
<reference evidence="4" key="1">
    <citation type="submission" date="2015-12" db="EMBL/GenBank/DDBJ databases">
        <authorList>
            <person name="Lima A."/>
            <person name="Farahani Zayas N."/>
            <person name="Castro Da Silva M.A."/>
            <person name="Cabral A."/>
            <person name="Pessatti M.L."/>
        </authorList>
    </citation>
    <scope>NUCLEOTIDE SEQUENCE [LARGE SCALE GENOMIC DNA]</scope>
    <source>
        <strain evidence="4">LAMA 842</strain>
    </source>
</reference>